<dbReference type="SUPFAM" id="SSF51604">
    <property type="entry name" value="Enolase C-terminal domain-like"/>
    <property type="match status" value="1"/>
</dbReference>
<keyword evidence="6" id="KW-1185">Reference proteome</keyword>
<dbReference type="EC" id="4.2.1.40" evidence="3"/>
<dbReference type="Pfam" id="PF13378">
    <property type="entry name" value="MR_MLE_C"/>
    <property type="match status" value="1"/>
</dbReference>
<dbReference type="SFLD" id="SFLDG00055">
    <property type="entry name" value="glucarate_dehydratase"/>
    <property type="match status" value="1"/>
</dbReference>
<dbReference type="SMART" id="SM00922">
    <property type="entry name" value="MR_MLE"/>
    <property type="match status" value="1"/>
</dbReference>
<dbReference type="SUPFAM" id="SSF54826">
    <property type="entry name" value="Enolase N-terminal domain-like"/>
    <property type="match status" value="1"/>
</dbReference>
<dbReference type="Gene3D" id="3.30.390.10">
    <property type="entry name" value="Enolase-like, N-terminal domain"/>
    <property type="match status" value="1"/>
</dbReference>
<dbReference type="PANTHER" id="PTHR48080:SF4">
    <property type="entry name" value="GLUCARATE DEHYDRATASE"/>
    <property type="match status" value="1"/>
</dbReference>
<comment type="catalytic activity">
    <reaction evidence="1">
        <text>D-glucarate = 5-dehydro-4-deoxy-D-glucarate + H2O</text>
        <dbReference type="Rhea" id="RHEA:14573"/>
        <dbReference type="ChEBI" id="CHEBI:15377"/>
        <dbReference type="ChEBI" id="CHEBI:30612"/>
        <dbReference type="ChEBI" id="CHEBI:42819"/>
        <dbReference type="EC" id="4.2.1.40"/>
    </reaction>
</comment>
<dbReference type="InterPro" id="IPR034593">
    <property type="entry name" value="DgoD-like"/>
</dbReference>
<evidence type="ECO:0000259" key="4">
    <source>
        <dbReference type="SMART" id="SM00922"/>
    </source>
</evidence>
<gene>
    <name evidence="5" type="ORF">BDZ31_002001</name>
</gene>
<dbReference type="InterPro" id="IPR013342">
    <property type="entry name" value="Mandelate_racemase_C"/>
</dbReference>
<dbReference type="PANTHER" id="PTHR48080">
    <property type="entry name" value="D-GALACTONATE DEHYDRATASE-RELATED"/>
    <property type="match status" value="1"/>
</dbReference>
<protein>
    <recommendedName>
        <fullName evidence="3">glucarate dehydratase</fullName>
        <ecNumber evidence="3">4.2.1.40</ecNumber>
    </recommendedName>
</protein>
<dbReference type="Gene3D" id="3.20.20.120">
    <property type="entry name" value="Enolase-like C-terminal domain"/>
    <property type="match status" value="1"/>
</dbReference>
<evidence type="ECO:0000256" key="2">
    <source>
        <dbReference type="ARBA" id="ARBA00005183"/>
    </source>
</evidence>
<dbReference type="RefSeq" id="WP_281381613.1">
    <property type="nucleotide sequence ID" value="NZ_JACHNU010000002.1"/>
</dbReference>
<dbReference type="Proteomes" id="UP000585272">
    <property type="component" value="Unassembled WGS sequence"/>
</dbReference>
<evidence type="ECO:0000256" key="3">
    <source>
        <dbReference type="ARBA" id="ARBA00011973"/>
    </source>
</evidence>
<dbReference type="AlphaFoldDB" id="A0A840IDI7"/>
<dbReference type="InterPro" id="IPR036849">
    <property type="entry name" value="Enolase-like_C_sf"/>
</dbReference>
<proteinExistence type="predicted"/>
<dbReference type="InterPro" id="IPR029017">
    <property type="entry name" value="Enolase-like_N"/>
</dbReference>
<comment type="pathway">
    <text evidence="2">Carbohydrate acid metabolism; D-glucarate degradation; 2,5-dioxopentanoate from D-glucarate: step 1/2.</text>
</comment>
<dbReference type="Pfam" id="PF02746">
    <property type="entry name" value="MR_MLE_N"/>
    <property type="match status" value="1"/>
</dbReference>
<dbReference type="InterPro" id="IPR013341">
    <property type="entry name" value="Mandelate_racemase_N_dom"/>
</dbReference>
<dbReference type="EMBL" id="JACHNU010000002">
    <property type="protein sequence ID" value="MBB4662415.1"/>
    <property type="molecule type" value="Genomic_DNA"/>
</dbReference>
<reference evidence="5 6" key="1">
    <citation type="submission" date="2020-08" db="EMBL/GenBank/DDBJ databases">
        <title>Genomic Encyclopedia of Archaeal and Bacterial Type Strains, Phase II (KMG-II): from individual species to whole genera.</title>
        <authorList>
            <person name="Goeker M."/>
        </authorList>
    </citation>
    <scope>NUCLEOTIDE SEQUENCE [LARGE SCALE GENOMIC DNA]</scope>
    <source>
        <strain evidence="5 6">DSM 23288</strain>
    </source>
</reference>
<feature type="domain" description="Mandelate racemase/muconate lactonizing enzyme C-terminal" evidence="4">
    <location>
        <begin position="151"/>
        <end position="248"/>
    </location>
</feature>
<evidence type="ECO:0000313" key="5">
    <source>
        <dbReference type="EMBL" id="MBB4662415.1"/>
    </source>
</evidence>
<sequence length="400" mass="44071">MRIREIRATPVLVPMRRPLLHSSGTETGTARTVIELITDEGAIGIGETRGGASVAAMVEAARELWVGVDVLEAARIARRFSYYRVTSEQLHVVGAMKLAGAGVEMACWDAAGRSLGKRAGDLWGGIERERIEFAAYAFYRYASSSPDERTVESVVDHAIELVETHGFRDVKVKNGIKDPEEELADVRRLRSELGTRMRHLRIDPNQVWSVATAVRFLSRAAELDIEFCEDPVAGIEGMGRVNAMVPVPLATNMCCVSFEQVPDVVRARALDVILGDVHFWGGPVAAGQLARVCDTFSLGFSLHSDRELGVSTAAMLHFAAAHPQIRHAIDSHLPEQVDDVITEPHTFVDGTLAVPEGPGLGVELDPEKVAKYARLYEEQGEADEFRNPWKPEWWPVLPLY</sequence>
<evidence type="ECO:0000313" key="6">
    <source>
        <dbReference type="Proteomes" id="UP000585272"/>
    </source>
</evidence>
<dbReference type="SFLD" id="SFLDS00001">
    <property type="entry name" value="Enolase"/>
    <property type="match status" value="1"/>
</dbReference>
<accession>A0A840IDI7</accession>
<name>A0A840IDI7_9ACTN</name>
<organism evidence="5 6">
    <name type="scientific">Conexibacter arvalis</name>
    <dbReference type="NCBI Taxonomy" id="912552"/>
    <lineage>
        <taxon>Bacteria</taxon>
        <taxon>Bacillati</taxon>
        <taxon>Actinomycetota</taxon>
        <taxon>Thermoleophilia</taxon>
        <taxon>Solirubrobacterales</taxon>
        <taxon>Conexibacteraceae</taxon>
        <taxon>Conexibacter</taxon>
    </lineage>
</organism>
<comment type="caution">
    <text evidence="5">The sequence shown here is derived from an EMBL/GenBank/DDBJ whole genome shotgun (WGS) entry which is preliminary data.</text>
</comment>
<dbReference type="GO" id="GO:0008872">
    <property type="term" value="F:glucarate dehydratase activity"/>
    <property type="evidence" value="ECO:0007669"/>
    <property type="project" value="UniProtKB-EC"/>
</dbReference>
<evidence type="ECO:0000256" key="1">
    <source>
        <dbReference type="ARBA" id="ARBA00001426"/>
    </source>
</evidence>
<dbReference type="InterPro" id="IPR029065">
    <property type="entry name" value="Enolase_C-like"/>
</dbReference>
<keyword evidence="5" id="KW-0456">Lyase</keyword>